<protein>
    <submittedName>
        <fullName evidence="1">Uncharacterized protein</fullName>
    </submittedName>
</protein>
<evidence type="ECO:0000313" key="1">
    <source>
        <dbReference type="EMBL" id="AGC78838.1"/>
    </source>
</evidence>
<keyword evidence="1" id="KW-0496">Mitochondrion</keyword>
<proteinExistence type="predicted"/>
<dbReference type="EMBL" id="KC189947">
    <property type="protein sequence ID" value="AGC78838.1"/>
    <property type="molecule type" value="Genomic_DNA"/>
</dbReference>
<reference evidence="1" key="1">
    <citation type="journal article" date="2013" name="Front. Plant Sci.">
        <title>Mitochondrial Genome Sequence of the Legume Vicia faba.</title>
        <authorList>
            <person name="Negruk V."/>
        </authorList>
    </citation>
    <scope>NUCLEOTIDE SEQUENCE</scope>
</reference>
<geneLocation type="mitochondrion" evidence="1"/>
<accession>R4IV20</accession>
<organism evidence="1">
    <name type="scientific">Vicia faba</name>
    <name type="common">Broad bean</name>
    <name type="synonym">Faba vulgaris</name>
    <dbReference type="NCBI Taxonomy" id="3906"/>
    <lineage>
        <taxon>Eukaryota</taxon>
        <taxon>Viridiplantae</taxon>
        <taxon>Streptophyta</taxon>
        <taxon>Embryophyta</taxon>
        <taxon>Tracheophyta</taxon>
        <taxon>Spermatophyta</taxon>
        <taxon>Magnoliopsida</taxon>
        <taxon>eudicotyledons</taxon>
        <taxon>Gunneridae</taxon>
        <taxon>Pentapetalae</taxon>
        <taxon>rosids</taxon>
        <taxon>fabids</taxon>
        <taxon>Fabales</taxon>
        <taxon>Fabaceae</taxon>
        <taxon>Papilionoideae</taxon>
        <taxon>50 kb inversion clade</taxon>
        <taxon>NPAAA clade</taxon>
        <taxon>Hologalegina</taxon>
        <taxon>IRL clade</taxon>
        <taxon>Fabeae</taxon>
        <taxon>Vicia</taxon>
    </lineage>
</organism>
<name>R4IV20_VICFA</name>
<sequence>MELGSSPIAPMCRNIMIGSTRPGPDLFSFFPVCRSARMERKNQVVCGHVRICTYLYLFSDQSASFFDLTRSSSTVPPFLFIPNNYSFTWCVLFSLYETRLDRFISFSTI</sequence>
<dbReference type="AlphaFoldDB" id="R4IV20"/>